<dbReference type="AlphaFoldDB" id="A0A7X1NT27"/>
<dbReference type="InterPro" id="IPR019734">
    <property type="entry name" value="TPR_rpt"/>
</dbReference>
<dbReference type="InterPro" id="IPR036388">
    <property type="entry name" value="WH-like_DNA-bd_sf"/>
</dbReference>
<proteinExistence type="predicted"/>
<dbReference type="SMART" id="SM01043">
    <property type="entry name" value="BTAD"/>
    <property type="match status" value="1"/>
</dbReference>
<dbReference type="Pfam" id="PF03704">
    <property type="entry name" value="BTAD"/>
    <property type="match status" value="1"/>
</dbReference>
<dbReference type="InterPro" id="IPR059106">
    <property type="entry name" value="WHD_MalT"/>
</dbReference>
<evidence type="ECO:0000259" key="1">
    <source>
        <dbReference type="SMART" id="SM01043"/>
    </source>
</evidence>
<reference evidence="2 3" key="1">
    <citation type="submission" date="2019-10" db="EMBL/GenBank/DDBJ databases">
        <title>Deinococcus sp. isolated from soil.</title>
        <authorList>
            <person name="Li Y."/>
            <person name="Wang J."/>
        </authorList>
    </citation>
    <scope>NUCLEOTIDE SEQUENCE [LARGE SCALE GENOMIC DNA]</scope>
    <source>
        <strain evidence="2 3">SDU3-2</strain>
    </source>
</reference>
<comment type="caution">
    <text evidence="2">The sequence shown here is derived from an EMBL/GenBank/DDBJ whole genome shotgun (WGS) entry which is preliminary data.</text>
</comment>
<accession>A0A7X1NT27</accession>
<dbReference type="InterPro" id="IPR051677">
    <property type="entry name" value="AfsR-DnrI-RedD_regulator"/>
</dbReference>
<dbReference type="Proteomes" id="UP000484842">
    <property type="component" value="Unassembled WGS sequence"/>
</dbReference>
<dbReference type="Pfam" id="PF25873">
    <property type="entry name" value="WHD_MalT"/>
    <property type="match status" value="1"/>
</dbReference>
<keyword evidence="3" id="KW-1185">Reference proteome</keyword>
<dbReference type="InterPro" id="IPR005158">
    <property type="entry name" value="BTAD"/>
</dbReference>
<evidence type="ECO:0000313" key="2">
    <source>
        <dbReference type="EMBL" id="MPY65281.1"/>
    </source>
</evidence>
<dbReference type="EMBL" id="WBSL01000001">
    <property type="protein sequence ID" value="MPY65281.1"/>
    <property type="molecule type" value="Genomic_DNA"/>
</dbReference>
<dbReference type="SUPFAM" id="SSF48452">
    <property type="entry name" value="TPR-like"/>
    <property type="match status" value="2"/>
</dbReference>
<protein>
    <submittedName>
        <fullName evidence="2">Transcriptional regulator</fullName>
    </submittedName>
</protein>
<dbReference type="Gene3D" id="1.10.10.10">
    <property type="entry name" value="Winged helix-like DNA-binding domain superfamily/Winged helix DNA-binding domain"/>
    <property type="match status" value="1"/>
</dbReference>
<dbReference type="PANTHER" id="PTHR35807">
    <property type="entry name" value="TRANSCRIPTIONAL REGULATOR REDD-RELATED"/>
    <property type="match status" value="1"/>
</dbReference>
<gene>
    <name evidence="2" type="ORF">F8S09_01040</name>
</gene>
<feature type="domain" description="Bacterial transcriptional activator" evidence="1">
    <location>
        <begin position="869"/>
        <end position="1001"/>
    </location>
</feature>
<organism evidence="2 3">
    <name type="scientific">Deinococcus terrestris</name>
    <dbReference type="NCBI Taxonomy" id="2651870"/>
    <lineage>
        <taxon>Bacteria</taxon>
        <taxon>Thermotogati</taxon>
        <taxon>Deinococcota</taxon>
        <taxon>Deinococci</taxon>
        <taxon>Deinococcales</taxon>
        <taxon>Deinococcaceae</taxon>
        <taxon>Deinococcus</taxon>
    </lineage>
</organism>
<name>A0A7X1NT27_9DEIO</name>
<evidence type="ECO:0000313" key="3">
    <source>
        <dbReference type="Proteomes" id="UP000484842"/>
    </source>
</evidence>
<dbReference type="Gene3D" id="1.25.40.10">
    <property type="entry name" value="Tetratricopeptide repeat domain"/>
    <property type="match status" value="1"/>
</dbReference>
<sequence length="1005" mass="104643">MPYHLPVTLDWREHASARRARPPQVRGAVARPRLLSLLNSARVLSVVAPAGYGKTTALAAHLPELGRSAWLTLDVDDADPQVFVAGLAVAVAGLPGGEEPGALLDAGATPRRVAARVADVLDAAGALLVLDEAGHLAGPLAGDVLRELLGGRVALLSRLPLEHPALTRLEAEGDLRRLSAPDLAFTRQELGALLAAQGVTASAEEVRLAHTVTEGWPIAARFLAQAAAQGRVPLSALAELDGGEAQLATLFTYLAQEVLGPLDPSLRTLLTRGSVFEELSPGLLEAVLDVREAATLLGALERGGTFLTRTGETYRAHPLLRAHLRGLLSPGEAREVAARGAEYFERTGRPRRALAAHLQAGNAARAAELLAHFGGHWLEQGRVTLVGRSLARLPGEAWTPALHALSGDARRLSSRYAEALAAYAQADPLARALGEAQVALDTVQPEHAWGALDTAAALAPDQDTQARIARMRAENHLNAGDLARALELAPALAHGARYALRSGDLARALDLALEAARGEAGGARAAQNHREGLLLAAFLHAALGEPEEAARRAREGLAEGERLESRFVQSLAQARLGHAEAIAGREDAARAAYTAALALAQDVVPRLQVEPRLGLAYLEGRAGNAAEAGAHEAAALASVGGDRYVAGLTRLVAALGRWQGGDAAGARPGLEAAHATFAACGDRFGSGAAALALYAATGEGAEAAAGAVAHFPFLLARRSLVSPVPTRAGRAAVLARLGAAVPERQAELRPVARALGYPDLPRPDALPGVDVRVQVLGRVAVTRDGGAAREWGRARARDLLTLLAVSPGGLPREAAQEALFPDADPQVGERNFRVTLHALGQVLEEGVASGTFLERGDWLRLLPGPDLTVDLHGAWAWLDASPGTPGRALALLALPGGVAGSDLDAVQAEAERYAARLPEALGEEAEAALRAGSPDLAARLAERALTLDPAFEPAARALMRAWHARAHPAAAARTYAALRTALAELGLTPLPETAALHRALTGQDP</sequence>
<dbReference type="InterPro" id="IPR011990">
    <property type="entry name" value="TPR-like_helical_dom_sf"/>
</dbReference>
<dbReference type="SMART" id="SM00028">
    <property type="entry name" value="TPR"/>
    <property type="match status" value="2"/>
</dbReference>